<evidence type="ECO:0000313" key="1">
    <source>
        <dbReference type="EMBL" id="TGZ78868.1"/>
    </source>
</evidence>
<dbReference type="EMBL" id="ML220137">
    <property type="protein sequence ID" value="TGZ78868.1"/>
    <property type="molecule type" value="Genomic_DNA"/>
</dbReference>
<dbReference type="InParanoid" id="A0A4S2MSG9"/>
<dbReference type="Proteomes" id="UP000298138">
    <property type="component" value="Unassembled WGS sequence"/>
</dbReference>
<name>A0A4S2MSG9_9PEZI</name>
<accession>A0A4S2MSG9</accession>
<reference evidence="1 2" key="1">
    <citation type="submission" date="2019-04" db="EMBL/GenBank/DDBJ databases">
        <title>Comparative genomics and transcriptomics to analyze fruiting body development in filamentous ascomycetes.</title>
        <authorList>
            <consortium name="DOE Joint Genome Institute"/>
            <person name="Lutkenhaus R."/>
            <person name="Traeger S."/>
            <person name="Breuer J."/>
            <person name="Kuo A."/>
            <person name="Lipzen A."/>
            <person name="Pangilinan J."/>
            <person name="Dilworth D."/>
            <person name="Sandor L."/>
            <person name="Poggeler S."/>
            <person name="Barry K."/>
            <person name="Grigoriev I.V."/>
            <person name="Nowrousian M."/>
        </authorList>
    </citation>
    <scope>NUCLEOTIDE SEQUENCE [LARGE SCALE GENOMIC DNA]</scope>
    <source>
        <strain evidence="1 2">CBS 389.68</strain>
    </source>
</reference>
<protein>
    <submittedName>
        <fullName evidence="1">Uncharacterized protein</fullName>
    </submittedName>
</protein>
<keyword evidence="2" id="KW-1185">Reference proteome</keyword>
<organism evidence="1 2">
    <name type="scientific">Ascodesmis nigricans</name>
    <dbReference type="NCBI Taxonomy" id="341454"/>
    <lineage>
        <taxon>Eukaryota</taxon>
        <taxon>Fungi</taxon>
        <taxon>Dikarya</taxon>
        <taxon>Ascomycota</taxon>
        <taxon>Pezizomycotina</taxon>
        <taxon>Pezizomycetes</taxon>
        <taxon>Pezizales</taxon>
        <taxon>Ascodesmidaceae</taxon>
        <taxon>Ascodesmis</taxon>
    </lineage>
</organism>
<dbReference type="AlphaFoldDB" id="A0A4S2MSG9"/>
<proteinExistence type="predicted"/>
<evidence type="ECO:0000313" key="2">
    <source>
        <dbReference type="Proteomes" id="UP000298138"/>
    </source>
</evidence>
<sequence length="181" mass="19897">MLMTSFEMEATTTNHNHNHRDIAVLSHDTIPGDKMVFQDRPHLRVGGCRGFISHAHNTSIRLPLNPTVKCETSQPSGRVRVRCHEHVERRMYVRCLSVPEVRLGEAVISQALLSAAPDVGGTVSSRTSIQFVLILSLTRIIPTFCTSTTASLTPPTLSCYCPPWCIALECASCAATQIIVE</sequence>
<gene>
    <name evidence="1" type="ORF">EX30DRAFT_128939</name>
</gene>